<comment type="caution">
    <text evidence="1">The sequence shown here is derived from an EMBL/GenBank/DDBJ whole genome shotgun (WGS) entry which is preliminary data.</text>
</comment>
<sequence>MGQGVNLKVYRNSDVLKVVGFIPPGHTHMRLAIVLRDQVIVLQEASVAAIVRAYVDIVTHPTRKAVEFTQARLSRDSKKPGYAEYQLVESNKSEDEVVSEWSNILRSEPT</sequence>
<dbReference type="AlphaFoldDB" id="A0A7J3Z6B8"/>
<name>A0A7J3Z6B8_9CREN</name>
<evidence type="ECO:0000313" key="1">
    <source>
        <dbReference type="EMBL" id="HHQ49783.1"/>
    </source>
</evidence>
<reference evidence="1" key="1">
    <citation type="journal article" date="2020" name="mSystems">
        <title>Genome- and Community-Level Interaction Insights into Carbon Utilization and Element Cycling Functions of Hydrothermarchaeota in Hydrothermal Sediment.</title>
        <authorList>
            <person name="Zhou Z."/>
            <person name="Liu Y."/>
            <person name="Xu W."/>
            <person name="Pan J."/>
            <person name="Luo Z.H."/>
            <person name="Li M."/>
        </authorList>
    </citation>
    <scope>NUCLEOTIDE SEQUENCE [LARGE SCALE GENOMIC DNA]</scope>
    <source>
        <strain evidence="1">SpSt-1105</strain>
    </source>
</reference>
<accession>A0A7J3Z6B8</accession>
<dbReference type="EMBL" id="DRYQ01000004">
    <property type="protein sequence ID" value="HHQ49783.1"/>
    <property type="molecule type" value="Genomic_DNA"/>
</dbReference>
<proteinExistence type="predicted"/>
<protein>
    <submittedName>
        <fullName evidence="1">Uncharacterized protein</fullName>
    </submittedName>
</protein>
<organism evidence="1">
    <name type="scientific">Ignisphaera aggregans</name>
    <dbReference type="NCBI Taxonomy" id="334771"/>
    <lineage>
        <taxon>Archaea</taxon>
        <taxon>Thermoproteota</taxon>
        <taxon>Thermoprotei</taxon>
        <taxon>Desulfurococcales</taxon>
        <taxon>Desulfurococcaceae</taxon>
        <taxon>Ignisphaera</taxon>
    </lineage>
</organism>
<gene>
    <name evidence="1" type="ORF">ENM66_00310</name>
</gene>